<evidence type="ECO:0000256" key="5">
    <source>
        <dbReference type="ARBA" id="ARBA00023242"/>
    </source>
</evidence>
<evidence type="ECO:0000256" key="6">
    <source>
        <dbReference type="RuleBase" id="RU368027"/>
    </source>
</evidence>
<protein>
    <recommendedName>
        <fullName evidence="6">rRNA biogenesis protein RRP36</fullName>
    </recommendedName>
</protein>
<feature type="region of interest" description="Disordered" evidence="8">
    <location>
        <begin position="252"/>
        <end position="273"/>
    </location>
</feature>
<keyword evidence="6" id="KW-0687">Ribonucleoprotein</keyword>
<evidence type="ECO:0000256" key="7">
    <source>
        <dbReference type="SAM" id="Coils"/>
    </source>
</evidence>
<evidence type="ECO:0000256" key="1">
    <source>
        <dbReference type="ARBA" id="ARBA00004604"/>
    </source>
</evidence>
<dbReference type="GO" id="GO:0005730">
    <property type="term" value="C:nucleolus"/>
    <property type="evidence" value="ECO:0007669"/>
    <property type="project" value="UniProtKB-SubCell"/>
</dbReference>
<evidence type="ECO:0000256" key="3">
    <source>
        <dbReference type="ARBA" id="ARBA00022517"/>
    </source>
</evidence>
<comment type="function">
    <text evidence="6">Component of the 90S pre-ribosome involved in the maturation of rRNAs. Required for early cleavages of the pre-RNAs in the 40S ribosomal subunit maturation pathway.</text>
</comment>
<evidence type="ECO:0000256" key="8">
    <source>
        <dbReference type="SAM" id="MobiDB-lite"/>
    </source>
</evidence>
<dbReference type="InterPro" id="IPR009292">
    <property type="entry name" value="RRP36"/>
</dbReference>
<evidence type="ECO:0000256" key="2">
    <source>
        <dbReference type="ARBA" id="ARBA00009418"/>
    </source>
</evidence>
<feature type="region of interest" description="Disordered" evidence="8">
    <location>
        <begin position="37"/>
        <end position="78"/>
    </location>
</feature>
<feature type="compositionally biased region" description="Basic and acidic residues" evidence="8">
    <location>
        <begin position="262"/>
        <end position="273"/>
    </location>
</feature>
<dbReference type="GO" id="GO:0000462">
    <property type="term" value="P:maturation of SSU-rRNA from tricistronic rRNA transcript (SSU-rRNA, 5.8S rRNA, LSU-rRNA)"/>
    <property type="evidence" value="ECO:0007669"/>
    <property type="project" value="TreeGrafter"/>
</dbReference>
<comment type="similarity">
    <text evidence="2 6">Belongs to the RRP36 family.</text>
</comment>
<dbReference type="PANTHER" id="PTHR21738">
    <property type="entry name" value="RIBOSOMAL RNA PROCESSING PROTEIN 36 HOMOLOG"/>
    <property type="match status" value="1"/>
</dbReference>
<dbReference type="OrthoDB" id="448446at2759"/>
<keyword evidence="5 6" id="KW-0539">Nucleus</keyword>
<evidence type="ECO:0000313" key="10">
    <source>
        <dbReference type="Proteomes" id="UP001152320"/>
    </source>
</evidence>
<dbReference type="Proteomes" id="UP001152320">
    <property type="component" value="Chromosome 12"/>
</dbReference>
<keyword evidence="4 6" id="KW-0698">rRNA processing</keyword>
<organism evidence="9 10">
    <name type="scientific">Holothuria leucospilota</name>
    <name type="common">Black long sea cucumber</name>
    <name type="synonym">Mertensiothuria leucospilota</name>
    <dbReference type="NCBI Taxonomy" id="206669"/>
    <lineage>
        <taxon>Eukaryota</taxon>
        <taxon>Metazoa</taxon>
        <taxon>Echinodermata</taxon>
        <taxon>Eleutherozoa</taxon>
        <taxon>Echinozoa</taxon>
        <taxon>Holothuroidea</taxon>
        <taxon>Aspidochirotacea</taxon>
        <taxon>Aspidochirotida</taxon>
        <taxon>Holothuriidae</taxon>
        <taxon>Holothuria</taxon>
    </lineage>
</organism>
<keyword evidence="7" id="KW-0175">Coiled coil</keyword>
<dbReference type="Pfam" id="PF06102">
    <property type="entry name" value="RRP36"/>
    <property type="match status" value="2"/>
</dbReference>
<comment type="subunit">
    <text evidence="6">Associates with 90S and pre-40S pre-ribosomal particles.</text>
</comment>
<reference evidence="9" key="1">
    <citation type="submission" date="2021-10" db="EMBL/GenBank/DDBJ databases">
        <title>Tropical sea cucumber genome reveals ecological adaptation and Cuvierian tubules defense mechanism.</title>
        <authorList>
            <person name="Chen T."/>
        </authorList>
    </citation>
    <scope>NUCLEOTIDE SEQUENCE</scope>
    <source>
        <strain evidence="9">Nanhai2018</strain>
        <tissue evidence="9">Muscle</tissue>
    </source>
</reference>
<feature type="compositionally biased region" description="Basic and acidic residues" evidence="8">
    <location>
        <begin position="40"/>
        <end position="54"/>
    </location>
</feature>
<gene>
    <name evidence="9" type="ORF">HOLleu_26019</name>
</gene>
<dbReference type="GO" id="GO:0030686">
    <property type="term" value="C:90S preribosome"/>
    <property type="evidence" value="ECO:0007669"/>
    <property type="project" value="TreeGrafter"/>
</dbReference>
<evidence type="ECO:0000256" key="4">
    <source>
        <dbReference type="ARBA" id="ARBA00022552"/>
    </source>
</evidence>
<evidence type="ECO:0000313" key="9">
    <source>
        <dbReference type="EMBL" id="KAJ8032481.1"/>
    </source>
</evidence>
<sequence length="273" mass="32610">MEEEPQLRPELADVSFEDLQQIEQKVGSKLYNEVLFGQKEPIDHRRKEQNESRDRGKKKHKQRKDQPLEMSSKRPVHKVKNVMNAKKRVFRDPRFDDLSGSFKEETFEKNYSFIKDIKKRERESVQKALRNCEDEEEAIKLKKLLYRMLLNVRFGYYVSVQGNSSTSSILLYADIGNSHSHIERVKFYQQNQQDIAQKKRETKRSIQERLKAQETQFVKEGKKPYFLKKSDRKVLELAEKYKELKKSGKLEKYLAKKRKKNMSKDRRQMPSTS</sequence>
<proteinExistence type="inferred from homology"/>
<feature type="coiled-coil region" evidence="7">
    <location>
        <begin position="115"/>
        <end position="142"/>
    </location>
</feature>
<comment type="caution">
    <text evidence="9">The sequence shown here is derived from an EMBL/GenBank/DDBJ whole genome shotgun (WGS) entry which is preliminary data.</text>
</comment>
<feature type="coiled-coil region" evidence="7">
    <location>
        <begin position="196"/>
        <end position="247"/>
    </location>
</feature>
<dbReference type="PANTHER" id="PTHR21738:SF0">
    <property type="entry name" value="RIBOSOMAL RNA PROCESSING PROTEIN 36 HOMOLOG"/>
    <property type="match status" value="1"/>
</dbReference>
<keyword evidence="3 6" id="KW-0690">Ribosome biogenesis</keyword>
<comment type="subcellular location">
    <subcellularLocation>
        <location evidence="1 6">Nucleus</location>
        <location evidence="1 6">Nucleolus</location>
    </subcellularLocation>
</comment>
<accession>A0A9Q1BTV3</accession>
<name>A0A9Q1BTV3_HOLLE</name>
<dbReference type="AlphaFoldDB" id="A0A9Q1BTV3"/>
<dbReference type="EMBL" id="JAIZAY010000012">
    <property type="protein sequence ID" value="KAJ8032481.1"/>
    <property type="molecule type" value="Genomic_DNA"/>
</dbReference>
<keyword evidence="10" id="KW-1185">Reference proteome</keyword>